<keyword evidence="1" id="KW-0812">Transmembrane</keyword>
<dbReference type="Proteomes" id="UP000235392">
    <property type="component" value="Unassembled WGS sequence"/>
</dbReference>
<dbReference type="EMBL" id="PGCJ01000059">
    <property type="protein sequence ID" value="PLW53561.1"/>
    <property type="molecule type" value="Genomic_DNA"/>
</dbReference>
<organism evidence="2 5">
    <name type="scientific">Puccinia coronata f. sp. avenae</name>
    <dbReference type="NCBI Taxonomy" id="200324"/>
    <lineage>
        <taxon>Eukaryota</taxon>
        <taxon>Fungi</taxon>
        <taxon>Dikarya</taxon>
        <taxon>Basidiomycota</taxon>
        <taxon>Pucciniomycotina</taxon>
        <taxon>Pucciniomycetes</taxon>
        <taxon>Pucciniales</taxon>
        <taxon>Pucciniaceae</taxon>
        <taxon>Puccinia</taxon>
    </lineage>
</organism>
<evidence type="ECO:0000313" key="2">
    <source>
        <dbReference type="EMBL" id="PLW38315.1"/>
    </source>
</evidence>
<evidence type="ECO:0000313" key="4">
    <source>
        <dbReference type="Proteomes" id="UP000235388"/>
    </source>
</evidence>
<gene>
    <name evidence="3" type="ORF">PCANC_06659</name>
    <name evidence="2" type="ORF">PCASD_08999</name>
</gene>
<dbReference type="EMBL" id="PGCI01000130">
    <property type="protein sequence ID" value="PLW38315.1"/>
    <property type="molecule type" value="Genomic_DNA"/>
</dbReference>
<keyword evidence="4" id="KW-1185">Reference proteome</keyword>
<protein>
    <submittedName>
        <fullName evidence="2">Uncharacterized protein</fullName>
    </submittedName>
</protein>
<comment type="caution">
    <text evidence="2">The sequence shown here is derived from an EMBL/GenBank/DDBJ whole genome shotgun (WGS) entry which is preliminary data.</text>
</comment>
<evidence type="ECO:0000256" key="1">
    <source>
        <dbReference type="SAM" id="Phobius"/>
    </source>
</evidence>
<evidence type="ECO:0000313" key="3">
    <source>
        <dbReference type="EMBL" id="PLW53561.1"/>
    </source>
</evidence>
<keyword evidence="1" id="KW-1133">Transmembrane helix</keyword>
<feature type="transmembrane region" description="Helical" evidence="1">
    <location>
        <begin position="41"/>
        <end position="59"/>
    </location>
</feature>
<keyword evidence="1" id="KW-0472">Membrane</keyword>
<proteinExistence type="predicted"/>
<sequence length="71" mass="8758">MPTKSWDPRDFFHWFLLTCAPLQSRFWFFLVFESRLCHTHLFWIAYVYAPTIAFFEKFIKCFSRIPNQRSS</sequence>
<name>A0A2N5UKR1_9BASI</name>
<reference evidence="4 5" key="1">
    <citation type="submission" date="2017-11" db="EMBL/GenBank/DDBJ databases">
        <title>De novo assembly and phasing of dikaryotic genomes from two isolates of Puccinia coronata f. sp. avenae, the causal agent of oat crown rust.</title>
        <authorList>
            <person name="Miller M.E."/>
            <person name="Zhang Y."/>
            <person name="Omidvar V."/>
            <person name="Sperschneider J."/>
            <person name="Schwessinger B."/>
            <person name="Raley C."/>
            <person name="Palmer J.M."/>
            <person name="Garnica D."/>
            <person name="Upadhyaya N."/>
            <person name="Rathjen J."/>
            <person name="Taylor J.M."/>
            <person name="Park R.F."/>
            <person name="Dodds P.N."/>
            <person name="Hirsch C.D."/>
            <person name="Kianian S.F."/>
            <person name="Figueroa M."/>
        </authorList>
    </citation>
    <scope>NUCLEOTIDE SEQUENCE [LARGE SCALE GENOMIC DNA]</scope>
    <source>
        <strain evidence="3">12NC29</strain>
        <strain evidence="2">12SD80</strain>
    </source>
</reference>
<feature type="transmembrane region" description="Helical" evidence="1">
    <location>
        <begin position="12"/>
        <end position="29"/>
    </location>
</feature>
<accession>A0A2N5UKR1</accession>
<evidence type="ECO:0000313" key="5">
    <source>
        <dbReference type="Proteomes" id="UP000235392"/>
    </source>
</evidence>
<dbReference type="AlphaFoldDB" id="A0A2N5UKR1"/>
<dbReference type="Proteomes" id="UP000235388">
    <property type="component" value="Unassembled WGS sequence"/>
</dbReference>